<comment type="similarity">
    <text evidence="2 7 8">Belongs to the dihydrofolate reductase family.</text>
</comment>
<sequence>MGVISVVVSLIAAASINGVIGMDEIIPWHIPGEQKRFKELTLGKSIIMGRKTYESIGKPLPQRKTVIISRTQQITETNCITVKSLNEAYALLKDEEEIFIAGGGEIYKEALPSADKLYLTVVEQEIEGNIYFPEFEKDAFDLTYHQKMDGTIPYTYYTYERKK</sequence>
<keyword evidence="11" id="KW-1185">Reference proteome</keyword>
<evidence type="ECO:0000256" key="8">
    <source>
        <dbReference type="RuleBase" id="RU004474"/>
    </source>
</evidence>
<accession>A0ABX1XVS0</accession>
<organism evidence="10 11">
    <name type="scientific">Paenibacillus phytorum</name>
    <dbReference type="NCBI Taxonomy" id="2654977"/>
    <lineage>
        <taxon>Bacteria</taxon>
        <taxon>Bacillati</taxon>
        <taxon>Bacillota</taxon>
        <taxon>Bacilli</taxon>
        <taxon>Bacillales</taxon>
        <taxon>Paenibacillaceae</taxon>
        <taxon>Paenibacillus</taxon>
    </lineage>
</organism>
<comment type="catalytic activity">
    <reaction evidence="7">
        <text>(6S)-5,6,7,8-tetrahydrofolate + NADP(+) = 7,8-dihydrofolate + NADPH + H(+)</text>
        <dbReference type="Rhea" id="RHEA:15009"/>
        <dbReference type="ChEBI" id="CHEBI:15378"/>
        <dbReference type="ChEBI" id="CHEBI:57451"/>
        <dbReference type="ChEBI" id="CHEBI:57453"/>
        <dbReference type="ChEBI" id="CHEBI:57783"/>
        <dbReference type="ChEBI" id="CHEBI:58349"/>
        <dbReference type="EC" id="1.5.1.3"/>
    </reaction>
</comment>
<reference evidence="10 11" key="1">
    <citation type="submission" date="2019-10" db="EMBL/GenBank/DDBJ databases">
        <title>Description of Paenibacillus terrestris sp. nov.</title>
        <authorList>
            <person name="Carlier A."/>
            <person name="Qi S."/>
        </authorList>
    </citation>
    <scope>NUCLEOTIDE SEQUENCE [LARGE SCALE GENOMIC DNA]</scope>
    <source>
        <strain evidence="10 11">LMG 31458</strain>
    </source>
</reference>
<keyword evidence="5 7" id="KW-0521">NADP</keyword>
<dbReference type="PANTHER" id="PTHR48069:SF3">
    <property type="entry name" value="DIHYDROFOLATE REDUCTASE"/>
    <property type="match status" value="1"/>
</dbReference>
<dbReference type="Pfam" id="PF00186">
    <property type="entry name" value="DHFR_1"/>
    <property type="match status" value="1"/>
</dbReference>
<evidence type="ECO:0000256" key="2">
    <source>
        <dbReference type="ARBA" id="ARBA00009539"/>
    </source>
</evidence>
<dbReference type="PANTHER" id="PTHR48069">
    <property type="entry name" value="DIHYDROFOLATE REDUCTASE"/>
    <property type="match status" value="1"/>
</dbReference>
<dbReference type="PROSITE" id="PS00075">
    <property type="entry name" value="DHFR_1"/>
    <property type="match status" value="1"/>
</dbReference>
<comment type="caution">
    <text evidence="10">The sequence shown here is derived from an EMBL/GenBank/DDBJ whole genome shotgun (WGS) entry which is preliminary data.</text>
</comment>
<dbReference type="PIRSF" id="PIRSF000194">
    <property type="entry name" value="DHFR"/>
    <property type="match status" value="1"/>
</dbReference>
<evidence type="ECO:0000256" key="4">
    <source>
        <dbReference type="ARBA" id="ARBA00022563"/>
    </source>
</evidence>
<dbReference type="CDD" id="cd00209">
    <property type="entry name" value="DHFR"/>
    <property type="match status" value="1"/>
</dbReference>
<dbReference type="InterPro" id="IPR024072">
    <property type="entry name" value="DHFR-like_dom_sf"/>
</dbReference>
<evidence type="ECO:0000313" key="11">
    <source>
        <dbReference type="Proteomes" id="UP000616779"/>
    </source>
</evidence>
<comment type="pathway">
    <text evidence="1 7">Cofactor biosynthesis; tetrahydrofolate biosynthesis; 5,6,7,8-tetrahydrofolate from 7,8-dihydrofolate: step 1/1.</text>
</comment>
<comment type="function">
    <text evidence="7">Key enzyme in folate metabolism. Catalyzes an essential reaction for de novo glycine and purine synthesis, and for DNA precursor synthesis.</text>
</comment>
<evidence type="ECO:0000259" key="9">
    <source>
        <dbReference type="PROSITE" id="PS51330"/>
    </source>
</evidence>
<dbReference type="PRINTS" id="PR00070">
    <property type="entry name" value="DHFR"/>
</dbReference>
<feature type="domain" description="DHFR" evidence="9">
    <location>
        <begin position="7"/>
        <end position="161"/>
    </location>
</feature>
<dbReference type="InterPro" id="IPR001796">
    <property type="entry name" value="DHFR_dom"/>
</dbReference>
<evidence type="ECO:0000256" key="7">
    <source>
        <dbReference type="PIRNR" id="PIRNR000194"/>
    </source>
</evidence>
<dbReference type="PROSITE" id="PS51330">
    <property type="entry name" value="DHFR_2"/>
    <property type="match status" value="1"/>
</dbReference>
<name>A0ABX1XVS0_9BACL</name>
<dbReference type="InterPro" id="IPR012259">
    <property type="entry name" value="DHFR"/>
</dbReference>
<dbReference type="InterPro" id="IPR017925">
    <property type="entry name" value="DHFR_CS"/>
</dbReference>
<dbReference type="Proteomes" id="UP000616779">
    <property type="component" value="Unassembled WGS sequence"/>
</dbReference>
<dbReference type="EC" id="1.5.1.3" evidence="3 7"/>
<keyword evidence="4 7" id="KW-0554">One-carbon metabolism</keyword>
<dbReference type="SUPFAM" id="SSF53597">
    <property type="entry name" value="Dihydrofolate reductase-like"/>
    <property type="match status" value="1"/>
</dbReference>
<gene>
    <name evidence="10" type="ORF">GC098_14355</name>
</gene>
<proteinExistence type="inferred from homology"/>
<evidence type="ECO:0000256" key="6">
    <source>
        <dbReference type="ARBA" id="ARBA00023002"/>
    </source>
</evidence>
<evidence type="ECO:0000256" key="5">
    <source>
        <dbReference type="ARBA" id="ARBA00022857"/>
    </source>
</evidence>
<evidence type="ECO:0000313" key="10">
    <source>
        <dbReference type="EMBL" id="NOU72596.1"/>
    </source>
</evidence>
<protein>
    <recommendedName>
        <fullName evidence="3 7">Dihydrofolate reductase</fullName>
        <ecNumber evidence="3 7">1.5.1.3</ecNumber>
    </recommendedName>
</protein>
<dbReference type="Gene3D" id="3.40.430.10">
    <property type="entry name" value="Dihydrofolate Reductase, subunit A"/>
    <property type="match status" value="1"/>
</dbReference>
<keyword evidence="6 7" id="KW-0560">Oxidoreductase</keyword>
<evidence type="ECO:0000256" key="3">
    <source>
        <dbReference type="ARBA" id="ARBA00012856"/>
    </source>
</evidence>
<dbReference type="EMBL" id="WHOA01000095">
    <property type="protein sequence ID" value="NOU72596.1"/>
    <property type="molecule type" value="Genomic_DNA"/>
</dbReference>
<evidence type="ECO:0000256" key="1">
    <source>
        <dbReference type="ARBA" id="ARBA00004903"/>
    </source>
</evidence>